<feature type="signal peptide" evidence="14">
    <location>
        <begin position="1"/>
        <end position="20"/>
    </location>
</feature>
<dbReference type="InterPro" id="IPR018124">
    <property type="entry name" value="Calret/calnex_CS"/>
</dbReference>
<keyword evidence="12" id="KW-0472">Membrane</keyword>
<evidence type="ECO:0000256" key="15">
    <source>
        <dbReference type="SAM" id="MobiDB-lite"/>
    </source>
</evidence>
<keyword evidence="8 14" id="KW-0256">Endoplasmic reticulum</keyword>
<evidence type="ECO:0000256" key="10">
    <source>
        <dbReference type="ARBA" id="ARBA00022989"/>
    </source>
</evidence>
<evidence type="ECO:0000256" key="14">
    <source>
        <dbReference type="RuleBase" id="RU362126"/>
    </source>
</evidence>
<protein>
    <submittedName>
        <fullName evidence="16">Uncharacterized protein</fullName>
    </submittedName>
</protein>
<keyword evidence="11" id="KW-0007">Acetylation</keyword>
<proteinExistence type="inferred from homology"/>
<dbReference type="GO" id="GO:0036503">
    <property type="term" value="P:ERAD pathway"/>
    <property type="evidence" value="ECO:0007669"/>
    <property type="project" value="TreeGrafter"/>
</dbReference>
<evidence type="ECO:0000256" key="3">
    <source>
        <dbReference type="ARBA" id="ARBA00022692"/>
    </source>
</evidence>
<accession>A0AAW0JKM9</accession>
<evidence type="ECO:0000256" key="11">
    <source>
        <dbReference type="ARBA" id="ARBA00022990"/>
    </source>
</evidence>
<gene>
    <name evidence="16" type="ORF">U0070_026487</name>
</gene>
<keyword evidence="4" id="KW-0479">Metal-binding</keyword>
<evidence type="ECO:0000256" key="7">
    <source>
        <dbReference type="ARBA" id="ARBA00022737"/>
    </source>
</evidence>
<evidence type="ECO:0000256" key="12">
    <source>
        <dbReference type="ARBA" id="ARBA00023136"/>
    </source>
</evidence>
<evidence type="ECO:0000313" key="17">
    <source>
        <dbReference type="Proteomes" id="UP001488838"/>
    </source>
</evidence>
<keyword evidence="7" id="KW-0677">Repeat</keyword>
<dbReference type="EMBL" id="JBBHLL010000032">
    <property type="protein sequence ID" value="KAK7826891.1"/>
    <property type="molecule type" value="Genomic_DNA"/>
</dbReference>
<dbReference type="Gene3D" id="2.60.120.200">
    <property type="match status" value="1"/>
</dbReference>
<dbReference type="GO" id="GO:0006457">
    <property type="term" value="P:protein folding"/>
    <property type="evidence" value="ECO:0007669"/>
    <property type="project" value="InterPro"/>
</dbReference>
<keyword evidence="13" id="KW-1015">Disulfide bond</keyword>
<dbReference type="Pfam" id="PF00262">
    <property type="entry name" value="Calreticulin"/>
    <property type="match status" value="1"/>
</dbReference>
<evidence type="ECO:0000256" key="5">
    <source>
        <dbReference type="ARBA" id="ARBA00022729"/>
    </source>
</evidence>
<evidence type="ECO:0000256" key="9">
    <source>
        <dbReference type="ARBA" id="ARBA00022837"/>
    </source>
</evidence>
<dbReference type="GO" id="GO:0005789">
    <property type="term" value="C:endoplasmic reticulum membrane"/>
    <property type="evidence" value="ECO:0007669"/>
    <property type="project" value="UniProtKB-SubCell"/>
</dbReference>
<dbReference type="GO" id="GO:0051082">
    <property type="term" value="F:unfolded protein binding"/>
    <property type="evidence" value="ECO:0007669"/>
    <property type="project" value="InterPro"/>
</dbReference>
<evidence type="ECO:0000256" key="4">
    <source>
        <dbReference type="ARBA" id="ARBA00022723"/>
    </source>
</evidence>
<evidence type="ECO:0000256" key="13">
    <source>
        <dbReference type="ARBA" id="ARBA00023157"/>
    </source>
</evidence>
<dbReference type="SUPFAM" id="SSF49899">
    <property type="entry name" value="Concanavalin A-like lectins/glucanases"/>
    <property type="match status" value="1"/>
</dbReference>
<comment type="subcellular location">
    <subcellularLocation>
        <location evidence="1">Endoplasmic reticulum membrane</location>
        <topology evidence="1">Single-pass membrane protein</topology>
    </subcellularLocation>
</comment>
<keyword evidence="9" id="KW-0106">Calcium</keyword>
<dbReference type="AlphaFoldDB" id="A0AAW0JKM9"/>
<keyword evidence="14" id="KW-0143">Chaperone</keyword>
<evidence type="ECO:0000256" key="2">
    <source>
        <dbReference type="ARBA" id="ARBA00010983"/>
    </source>
</evidence>
<feature type="chain" id="PRO_5043103895" evidence="14">
    <location>
        <begin position="21"/>
        <end position="157"/>
    </location>
</feature>
<feature type="region of interest" description="Disordered" evidence="15">
    <location>
        <begin position="47"/>
        <end position="67"/>
    </location>
</feature>
<evidence type="ECO:0000256" key="1">
    <source>
        <dbReference type="ARBA" id="ARBA00004389"/>
    </source>
</evidence>
<name>A0AAW0JKM9_MYOGA</name>
<organism evidence="16 17">
    <name type="scientific">Myodes glareolus</name>
    <name type="common">Bank vole</name>
    <name type="synonym">Clethrionomys glareolus</name>
    <dbReference type="NCBI Taxonomy" id="447135"/>
    <lineage>
        <taxon>Eukaryota</taxon>
        <taxon>Metazoa</taxon>
        <taxon>Chordata</taxon>
        <taxon>Craniata</taxon>
        <taxon>Vertebrata</taxon>
        <taxon>Euteleostomi</taxon>
        <taxon>Mammalia</taxon>
        <taxon>Eutheria</taxon>
        <taxon>Euarchontoglires</taxon>
        <taxon>Glires</taxon>
        <taxon>Rodentia</taxon>
        <taxon>Myomorpha</taxon>
        <taxon>Muroidea</taxon>
        <taxon>Cricetidae</taxon>
        <taxon>Arvicolinae</taxon>
        <taxon>Myodes</taxon>
    </lineage>
</organism>
<dbReference type="PANTHER" id="PTHR11073">
    <property type="entry name" value="CALRETICULIN AND CALNEXIN"/>
    <property type="match status" value="1"/>
</dbReference>
<dbReference type="PROSITE" id="PS00803">
    <property type="entry name" value="CALRETICULIN_1"/>
    <property type="match status" value="1"/>
</dbReference>
<keyword evidence="5 14" id="KW-0732">Signal</keyword>
<dbReference type="InterPro" id="IPR013320">
    <property type="entry name" value="ConA-like_dom_sf"/>
</dbReference>
<evidence type="ECO:0000256" key="6">
    <source>
        <dbReference type="ARBA" id="ARBA00022734"/>
    </source>
</evidence>
<dbReference type="PANTHER" id="PTHR11073:SF11">
    <property type="entry name" value="CALNEXIN"/>
    <property type="match status" value="1"/>
</dbReference>
<dbReference type="Proteomes" id="UP001488838">
    <property type="component" value="Unassembled WGS sequence"/>
</dbReference>
<reference evidence="16 17" key="1">
    <citation type="journal article" date="2023" name="bioRxiv">
        <title>Conserved and derived expression patterns and positive selection on dental genes reveal complex evolutionary context of ever-growing rodent molars.</title>
        <authorList>
            <person name="Calamari Z.T."/>
            <person name="Song A."/>
            <person name="Cohen E."/>
            <person name="Akter M."/>
            <person name="Roy R.D."/>
            <person name="Hallikas O."/>
            <person name="Christensen M.M."/>
            <person name="Li P."/>
            <person name="Marangoni P."/>
            <person name="Jernvall J."/>
            <person name="Klein O.D."/>
        </authorList>
    </citation>
    <scope>NUCLEOTIDE SEQUENCE [LARGE SCALE GENOMIC DNA]</scope>
    <source>
        <strain evidence="16">V071</strain>
    </source>
</reference>
<evidence type="ECO:0000256" key="8">
    <source>
        <dbReference type="ARBA" id="ARBA00022824"/>
    </source>
</evidence>
<keyword evidence="6" id="KW-0430">Lectin</keyword>
<evidence type="ECO:0000313" key="16">
    <source>
        <dbReference type="EMBL" id="KAK7826891.1"/>
    </source>
</evidence>
<dbReference type="GO" id="GO:0030246">
    <property type="term" value="F:carbohydrate binding"/>
    <property type="evidence" value="ECO:0007669"/>
    <property type="project" value="UniProtKB-KW"/>
</dbReference>
<keyword evidence="10" id="KW-1133">Transmembrane helix</keyword>
<dbReference type="GO" id="GO:0005509">
    <property type="term" value="F:calcium ion binding"/>
    <property type="evidence" value="ECO:0007669"/>
    <property type="project" value="InterPro"/>
</dbReference>
<sequence>MEGKWILCLLLVLGTAAVLAHDGQDDGMIDIEDDIDDVIDEVEDSKLKLNTSTPPSPKPKKKKNDTDDEIAKYDEMWEVDEIKDTKLPGDKGLILISWVKHHTISVKLNKLFLFDIKPLTVQYEANFQNGIECGGAYVKLLSKTLECNLDQSHDKTP</sequence>
<dbReference type="InterPro" id="IPR001580">
    <property type="entry name" value="Calret/calnex"/>
</dbReference>
<comment type="similarity">
    <text evidence="2 14">Belongs to the calreticulin family.</text>
</comment>
<keyword evidence="17" id="KW-1185">Reference proteome</keyword>
<comment type="caution">
    <text evidence="16">The sequence shown here is derived from an EMBL/GenBank/DDBJ whole genome shotgun (WGS) entry which is preliminary data.</text>
</comment>
<keyword evidence="3" id="KW-0812">Transmembrane</keyword>